<dbReference type="EMBL" id="JAFBEE010000009">
    <property type="protein sequence ID" value="MBM7615091.1"/>
    <property type="molecule type" value="Genomic_DNA"/>
</dbReference>
<sequence>MRVYIEIVLQTILAFFSILFITRILGRQQVSQLTLYEYINGITFGSIAATLATDLNQRTWHHLIGIFLFGVLTLAVAYMAKKNRTFQKLVEGEAVMVIRNGMILENNLSRFQYTIDELNVLLRKKDVFDIRDVRYGILEPTGELSIIKVAKKEYVRAEDLDLLTKQQELPTEVVVTGTIIYQNLQSKGLTAQWLFQRLKEMGIKDIKEVIYATLDDTNQLYIDGRKDHLVGKKSISESDQTEK</sequence>
<dbReference type="RefSeq" id="WP_204401910.1">
    <property type="nucleotide sequence ID" value="NZ_JAFBEE010000009.1"/>
</dbReference>
<evidence type="ECO:0000256" key="4">
    <source>
        <dbReference type="ARBA" id="ARBA00022692"/>
    </source>
</evidence>
<keyword evidence="11" id="KW-1185">Reference proteome</keyword>
<evidence type="ECO:0000256" key="7">
    <source>
        <dbReference type="SAM" id="Phobius"/>
    </source>
</evidence>
<comment type="subcellular location">
    <subcellularLocation>
        <location evidence="1">Cell membrane</location>
        <topology evidence="1">Multi-pass membrane protein</topology>
    </subcellularLocation>
</comment>
<dbReference type="Pfam" id="PF04239">
    <property type="entry name" value="DUF421"/>
    <property type="match status" value="1"/>
</dbReference>
<reference evidence="10 11" key="1">
    <citation type="submission" date="2021-01" db="EMBL/GenBank/DDBJ databases">
        <title>Genomic Encyclopedia of Type Strains, Phase IV (KMG-IV): sequencing the most valuable type-strain genomes for metagenomic binning, comparative biology and taxonomic classification.</title>
        <authorList>
            <person name="Goeker M."/>
        </authorList>
    </citation>
    <scope>NUCLEOTIDE SEQUENCE [LARGE SCALE GENOMIC DNA]</scope>
    <source>
        <strain evidence="10 11">DSM 25890</strain>
    </source>
</reference>
<dbReference type="InterPro" id="IPR048454">
    <property type="entry name" value="YetF_N"/>
</dbReference>
<evidence type="ECO:0000313" key="10">
    <source>
        <dbReference type="EMBL" id="MBM7615091.1"/>
    </source>
</evidence>
<dbReference type="InterPro" id="IPR007353">
    <property type="entry name" value="DUF421"/>
</dbReference>
<evidence type="ECO:0000256" key="1">
    <source>
        <dbReference type="ARBA" id="ARBA00004651"/>
    </source>
</evidence>
<gene>
    <name evidence="10" type="ORF">JOC73_001653</name>
</gene>
<comment type="caution">
    <text evidence="10">The sequence shown here is derived from an EMBL/GenBank/DDBJ whole genome shotgun (WGS) entry which is preliminary data.</text>
</comment>
<keyword evidence="3" id="KW-1003">Cell membrane</keyword>
<evidence type="ECO:0000256" key="2">
    <source>
        <dbReference type="ARBA" id="ARBA00006448"/>
    </source>
</evidence>
<feature type="domain" description="YetF-like N-terminal transmembrane" evidence="9">
    <location>
        <begin position="4"/>
        <end position="78"/>
    </location>
</feature>
<feature type="transmembrane region" description="Helical" evidence="7">
    <location>
        <begin position="7"/>
        <end position="26"/>
    </location>
</feature>
<keyword evidence="6 7" id="KW-0472">Membrane</keyword>
<dbReference type="Pfam" id="PF20730">
    <property type="entry name" value="YetF_N"/>
    <property type="match status" value="1"/>
</dbReference>
<evidence type="ECO:0000259" key="9">
    <source>
        <dbReference type="Pfam" id="PF20730"/>
    </source>
</evidence>
<keyword evidence="5 7" id="KW-1133">Transmembrane helix</keyword>
<evidence type="ECO:0000256" key="5">
    <source>
        <dbReference type="ARBA" id="ARBA00022989"/>
    </source>
</evidence>
<dbReference type="Gene3D" id="3.30.240.20">
    <property type="entry name" value="bsu07140 like domains"/>
    <property type="match status" value="2"/>
</dbReference>
<name>A0ABS2NQ82_9FIRM</name>
<dbReference type="InterPro" id="IPR023090">
    <property type="entry name" value="UPF0702_alpha/beta_dom_sf"/>
</dbReference>
<dbReference type="PANTHER" id="PTHR34582">
    <property type="entry name" value="UPF0702 TRANSMEMBRANE PROTEIN YCAP"/>
    <property type="match status" value="1"/>
</dbReference>
<organism evidence="10 11">
    <name type="scientific">Alkaliphilus hydrothermalis</name>
    <dbReference type="NCBI Taxonomy" id="1482730"/>
    <lineage>
        <taxon>Bacteria</taxon>
        <taxon>Bacillati</taxon>
        <taxon>Bacillota</taxon>
        <taxon>Clostridia</taxon>
        <taxon>Peptostreptococcales</taxon>
        <taxon>Natronincolaceae</taxon>
        <taxon>Alkaliphilus</taxon>
    </lineage>
</organism>
<evidence type="ECO:0000313" key="11">
    <source>
        <dbReference type="Proteomes" id="UP001314796"/>
    </source>
</evidence>
<comment type="similarity">
    <text evidence="2">Belongs to the UPF0702 family.</text>
</comment>
<evidence type="ECO:0000256" key="3">
    <source>
        <dbReference type="ARBA" id="ARBA00022475"/>
    </source>
</evidence>
<feature type="transmembrane region" description="Helical" evidence="7">
    <location>
        <begin position="60"/>
        <end position="80"/>
    </location>
</feature>
<accession>A0ABS2NQ82</accession>
<keyword evidence="4 7" id="KW-0812">Transmembrane</keyword>
<protein>
    <submittedName>
        <fullName evidence="10">Uncharacterized membrane protein YcaP (DUF421 family)</fullName>
    </submittedName>
</protein>
<dbReference type="Proteomes" id="UP001314796">
    <property type="component" value="Unassembled WGS sequence"/>
</dbReference>
<dbReference type="PANTHER" id="PTHR34582:SF7">
    <property type="entry name" value="UPF0702 TRANSMEMBRANE PROTEIN YDFS"/>
    <property type="match status" value="1"/>
</dbReference>
<evidence type="ECO:0000256" key="6">
    <source>
        <dbReference type="ARBA" id="ARBA00023136"/>
    </source>
</evidence>
<evidence type="ECO:0000259" key="8">
    <source>
        <dbReference type="Pfam" id="PF04239"/>
    </source>
</evidence>
<feature type="domain" description="YetF C-terminal" evidence="8">
    <location>
        <begin position="81"/>
        <end position="214"/>
    </location>
</feature>
<proteinExistence type="inferred from homology"/>